<proteinExistence type="predicted"/>
<protein>
    <submittedName>
        <fullName evidence="1">Uncharacterized protein</fullName>
    </submittedName>
</protein>
<dbReference type="AlphaFoldDB" id="A0A0G1C9H3"/>
<reference evidence="1 2" key="1">
    <citation type="journal article" date="2015" name="Nature">
        <title>rRNA introns, odd ribosomes, and small enigmatic genomes across a large radiation of phyla.</title>
        <authorList>
            <person name="Brown C.T."/>
            <person name="Hug L.A."/>
            <person name="Thomas B.C."/>
            <person name="Sharon I."/>
            <person name="Castelle C.J."/>
            <person name="Singh A."/>
            <person name="Wilkins M.J."/>
            <person name="Williams K.H."/>
            <person name="Banfield J.F."/>
        </authorList>
    </citation>
    <scope>NUCLEOTIDE SEQUENCE [LARGE SCALE GENOMIC DNA]</scope>
</reference>
<dbReference type="EMBL" id="LCFA01000013">
    <property type="protein sequence ID" value="KKS82079.1"/>
    <property type="molecule type" value="Genomic_DNA"/>
</dbReference>
<name>A0A0G1C9H3_9BACT</name>
<sequence>MKSDSSFYRDANFVPISTDGLITKRTITFLGDTTNAWGDDGGTLDGGAIFTVTGVVRARVFGICTTNLAGSGTHAVGIAGATTIYLPTEAALDINAGDFVANNATVGAYLILGEQAAAADNFPEYALNGQDIIMTIAGAANIESGVIDYYCIWVPWSQDGDVAATTT</sequence>
<dbReference type="Proteomes" id="UP000034810">
    <property type="component" value="Unassembled WGS sequence"/>
</dbReference>
<evidence type="ECO:0000313" key="2">
    <source>
        <dbReference type="Proteomes" id="UP000034810"/>
    </source>
</evidence>
<accession>A0A0G1C9H3</accession>
<comment type="caution">
    <text evidence="1">The sequence shown here is derived from an EMBL/GenBank/DDBJ whole genome shotgun (WGS) entry which is preliminary data.</text>
</comment>
<evidence type="ECO:0000313" key="1">
    <source>
        <dbReference type="EMBL" id="KKS82079.1"/>
    </source>
</evidence>
<gene>
    <name evidence="1" type="ORF">UV58_C0013G0022</name>
</gene>
<organism evidence="1 2">
    <name type="scientific">Candidatus Wolfebacteria bacterium GW2011_GWC1_43_10</name>
    <dbReference type="NCBI Taxonomy" id="1619011"/>
    <lineage>
        <taxon>Bacteria</taxon>
        <taxon>Candidatus Wolfeibacteriota</taxon>
    </lineage>
</organism>